<dbReference type="AlphaFoldDB" id="A0A0C2I874"/>
<keyword evidence="3" id="KW-1185">Reference proteome</keyword>
<name>A0A0C2I874_9PSED</name>
<sequence>MPRRKAPDDQALPGDKPTDTSSLPSKAKTTADYVRDMRTRLREAGLVKREFWILPENAAALRGIEKALRQPFLGERIKLEAFMTENINWTINSLHKALAELEVVTHGEIALTLAENAEQSLKLTMTEFGDLPLYLAVSGDQILVDATLVEVSRVKDPTVFNSLVLRSRDLFPLSSVGIERVGDGTEVYCMFGALSAASTITVIVQEIYTLAENVIRAVEAFEDHIHV</sequence>
<dbReference type="InterPro" id="IPR019231">
    <property type="entry name" value="DUF2170"/>
</dbReference>
<comment type="caution">
    <text evidence="2">The sequence shown here is derived from an EMBL/GenBank/DDBJ whole genome shotgun (WGS) entry which is preliminary data.</text>
</comment>
<gene>
    <name evidence="2" type="ORF">UCMB321_0900</name>
</gene>
<organism evidence="2 3">
    <name type="scientific">Pseudomonas batumici</name>
    <dbReference type="NCBI Taxonomy" id="226910"/>
    <lineage>
        <taxon>Bacteria</taxon>
        <taxon>Pseudomonadati</taxon>
        <taxon>Pseudomonadota</taxon>
        <taxon>Gammaproteobacteria</taxon>
        <taxon>Pseudomonadales</taxon>
        <taxon>Pseudomonadaceae</taxon>
        <taxon>Pseudomonas</taxon>
    </lineage>
</organism>
<protein>
    <recommendedName>
        <fullName evidence="4">Cytoplasmic protein</fullName>
    </recommendedName>
</protein>
<evidence type="ECO:0008006" key="4">
    <source>
        <dbReference type="Google" id="ProtNLM"/>
    </source>
</evidence>
<dbReference type="PATRIC" id="fig|226910.6.peg.893"/>
<reference evidence="2 3" key="1">
    <citation type="submission" date="2015-01" db="EMBL/GenBank/DDBJ databases">
        <title>Complete genome of Pseudomonas batumici UCM B-321 producer of the batumin antibiotic with strong antistaphilococcal and potential anticancer activity.</title>
        <authorList>
            <person name="Klochko V.V."/>
            <person name="Zelena L.B."/>
            <person name="Elena K.A."/>
            <person name="Reva O.N."/>
        </authorList>
    </citation>
    <scope>NUCLEOTIDE SEQUENCE [LARGE SCALE GENOMIC DNA]</scope>
    <source>
        <strain evidence="2 3">UCM B-321</strain>
    </source>
</reference>
<dbReference type="STRING" id="226910.UCMB321_0900"/>
<feature type="region of interest" description="Disordered" evidence="1">
    <location>
        <begin position="1"/>
        <end position="29"/>
    </location>
</feature>
<proteinExistence type="predicted"/>
<accession>A0A0C2I874</accession>
<dbReference type="Pfam" id="PF09938">
    <property type="entry name" value="DUF2170"/>
    <property type="match status" value="1"/>
</dbReference>
<evidence type="ECO:0000256" key="1">
    <source>
        <dbReference type="SAM" id="MobiDB-lite"/>
    </source>
</evidence>
<evidence type="ECO:0000313" key="2">
    <source>
        <dbReference type="EMBL" id="KIH85431.1"/>
    </source>
</evidence>
<feature type="compositionally biased region" description="Polar residues" evidence="1">
    <location>
        <begin position="19"/>
        <end position="28"/>
    </location>
</feature>
<dbReference type="EMBL" id="JXDG01000008">
    <property type="protein sequence ID" value="KIH85431.1"/>
    <property type="molecule type" value="Genomic_DNA"/>
</dbReference>
<evidence type="ECO:0000313" key="3">
    <source>
        <dbReference type="Proteomes" id="UP000031535"/>
    </source>
</evidence>
<dbReference type="Proteomes" id="UP000031535">
    <property type="component" value="Unassembled WGS sequence"/>
</dbReference>
<dbReference type="OrthoDB" id="7677665at2"/>